<reference evidence="4" key="1">
    <citation type="submission" date="2021-11" db="EMBL/GenBank/DDBJ databases">
        <authorList>
            <consortium name="Genoscope - CEA"/>
            <person name="William W."/>
        </authorList>
    </citation>
    <scope>NUCLEOTIDE SEQUENCE</scope>
</reference>
<gene>
    <name evidence="4" type="ORF">PECAL_5P26770</name>
</gene>
<feature type="transmembrane region" description="Helical" evidence="2">
    <location>
        <begin position="169"/>
        <end position="188"/>
    </location>
</feature>
<dbReference type="Pfam" id="PF02714">
    <property type="entry name" value="RSN1_7TM"/>
    <property type="match status" value="1"/>
</dbReference>
<feature type="transmembrane region" description="Helical" evidence="2">
    <location>
        <begin position="1004"/>
        <end position="1031"/>
    </location>
</feature>
<evidence type="ECO:0000313" key="5">
    <source>
        <dbReference type="Proteomes" id="UP000789595"/>
    </source>
</evidence>
<dbReference type="AlphaFoldDB" id="A0A8J2X2U5"/>
<dbReference type="InterPro" id="IPR045122">
    <property type="entry name" value="Csc1-like"/>
</dbReference>
<keyword evidence="2" id="KW-1133">Transmembrane helix</keyword>
<name>A0A8J2X2U5_9STRA</name>
<dbReference type="InterPro" id="IPR003864">
    <property type="entry name" value="CSC1/OSCA1-like_7TM"/>
</dbReference>
<dbReference type="EMBL" id="CAKKNE010000005">
    <property type="protein sequence ID" value="CAH0378157.1"/>
    <property type="molecule type" value="Genomic_DNA"/>
</dbReference>
<proteinExistence type="predicted"/>
<feature type="transmembrane region" description="Helical" evidence="2">
    <location>
        <begin position="874"/>
        <end position="893"/>
    </location>
</feature>
<feature type="transmembrane region" description="Helical" evidence="2">
    <location>
        <begin position="91"/>
        <end position="114"/>
    </location>
</feature>
<keyword evidence="2" id="KW-0812">Transmembrane</keyword>
<dbReference type="GO" id="GO:0005227">
    <property type="term" value="F:calcium-activated cation channel activity"/>
    <property type="evidence" value="ECO:0007669"/>
    <property type="project" value="InterPro"/>
</dbReference>
<evidence type="ECO:0000256" key="1">
    <source>
        <dbReference type="SAM" id="MobiDB-lite"/>
    </source>
</evidence>
<dbReference type="PANTHER" id="PTHR13018">
    <property type="entry name" value="PROBABLE MEMBRANE PROTEIN DUF221-RELATED"/>
    <property type="match status" value="1"/>
</dbReference>
<accession>A0A8J2X2U5</accession>
<keyword evidence="5" id="KW-1185">Reference proteome</keyword>
<dbReference type="Proteomes" id="UP000789595">
    <property type="component" value="Unassembled WGS sequence"/>
</dbReference>
<keyword evidence="2" id="KW-0472">Membrane</keyword>
<feature type="transmembrane region" description="Helical" evidence="2">
    <location>
        <begin position="249"/>
        <end position="268"/>
    </location>
</feature>
<feature type="transmembrane region" description="Helical" evidence="2">
    <location>
        <begin position="135"/>
        <end position="157"/>
    </location>
</feature>
<comment type="caution">
    <text evidence="4">The sequence shown here is derived from an EMBL/GenBank/DDBJ whole genome shotgun (WGS) entry which is preliminary data.</text>
</comment>
<evidence type="ECO:0000259" key="3">
    <source>
        <dbReference type="Pfam" id="PF02714"/>
    </source>
</evidence>
<dbReference type="GO" id="GO:0005886">
    <property type="term" value="C:plasma membrane"/>
    <property type="evidence" value="ECO:0007669"/>
    <property type="project" value="TreeGrafter"/>
</dbReference>
<protein>
    <recommendedName>
        <fullName evidence="3">CSC1/OSCA1-like 7TM region domain-containing protein</fullName>
    </recommendedName>
</protein>
<feature type="transmembrane region" description="Helical" evidence="2">
    <location>
        <begin position="785"/>
        <end position="805"/>
    </location>
</feature>
<sequence>MATPAPSKNEHPYPGCDCKNPYSLTRCANEVTGDFQTPITRTSCTEHTTQEECAGAKHNGIPNICEWYEAAESGDGGAGDGDGGDGGDGDAWLWLVLGAALAFALALGAIAFSVRRDLKAERAGTRKKGTWRAQLKLHLAALALVSLCVWLVVWLVVYEEELPEDVVGFAAVVFEVTLKSGVMALLFARYVAGAGAGAVVAPADPEGKVGTATSLRAWTHETFELDAASARARGGVDAELHVRRIRMRLACLEVWALLAVPLACVYALDPKRCGWFPERTVVEEAPDCTGVNPCCEWQNHPSSGWDSAMEVCGEGEQYCWTGSEAHFHNPSEITYELCCDMLGIDYEPNNWGSMGTIYVSQGGGYATGLSVPACGTGCGSSSISAKCEGLISEGKECEPVCEVKVKSAGWGRARSPGFDRISLENVMCSEGNTATWQLWIAVLALYLGHWAAYRIIDAHDEEATDTIRAAAEDAPPHHYAVAMTGLRADLRAPAALEAFFEGVFAAQGSVVRVVPCRHLSEAARAVKDVEGGAAAGADAAAARVAELKAAGASTRTVAAAEARQESVKDRLADLFGGDGGARGRVQAFREALKEVERAEWRQALYERWESEEKKMEKCQRSCAKCIDGCICCCSFVEHRIQDEAASPADARRRCEEARKAVADHAAEASPNGGSAIVVFSSLEIAQAAANCPLGASDAADAAHKGPTYREDKPHRKQEQRGRLVVALETAGYYLTGVQGCGWTKRKPPPMEVTPLPEPRDIDWGELETLDEEHGEKADRMNAGRLIKLGVWFGYSAIVAIFAVNFEALCEKYATDDDGEPTDNALLWDLIAGFVPAYFQDWLFDYVAVILYNTNRMFNSLWSESKLQGSVARDYSIFFWIVAFGAYLLSVTWADITNEAWVCEGACDTAEDEDTDEAYDLEGGEKFNPGIALKLMARAVPRHAWPFASIFLMQIGDMVADALRVVPYIKYKLLKRAKVASDASVEESLEPDDADVGAPAGWEAFALLVGASYAAVSPFTCAVCYLYFVAAYEAGKHALCCLESMPFDTRGSLWFDGVAQTHAALFIALVVQLGIICFNSTSKGWYPALGGIPIFLMWKRYRDIARRRYAKRNLHGLSRGRMPLQGAAAVDRGRDAETVRDALAHLADRDRFFEAPEVLPPEDHPVYRDALPGPPIDKDTDVEARLEAVNAWLERHDDAAAAFLERVKGASADATDQPSLFGGTDDVIVDSDDIACGTMGCGGL</sequence>
<feature type="transmembrane region" description="Helical" evidence="2">
    <location>
        <begin position="1052"/>
        <end position="1077"/>
    </location>
</feature>
<feature type="region of interest" description="Disordered" evidence="1">
    <location>
        <begin position="700"/>
        <end position="720"/>
    </location>
</feature>
<organism evidence="4 5">
    <name type="scientific">Pelagomonas calceolata</name>
    <dbReference type="NCBI Taxonomy" id="35677"/>
    <lineage>
        <taxon>Eukaryota</taxon>
        <taxon>Sar</taxon>
        <taxon>Stramenopiles</taxon>
        <taxon>Ochrophyta</taxon>
        <taxon>Pelagophyceae</taxon>
        <taxon>Pelagomonadales</taxon>
        <taxon>Pelagomonadaceae</taxon>
        <taxon>Pelagomonas</taxon>
    </lineage>
</organism>
<dbReference type="PANTHER" id="PTHR13018:SF5">
    <property type="entry name" value="RE44586P"/>
    <property type="match status" value="1"/>
</dbReference>
<feature type="domain" description="CSC1/OSCA1-like 7TM region" evidence="3">
    <location>
        <begin position="803"/>
        <end position="1074"/>
    </location>
</feature>
<evidence type="ECO:0000256" key="2">
    <source>
        <dbReference type="SAM" id="Phobius"/>
    </source>
</evidence>
<evidence type="ECO:0000313" key="4">
    <source>
        <dbReference type="EMBL" id="CAH0378157.1"/>
    </source>
</evidence>